<name>A0A1F6FG04_9BACT</name>
<feature type="domain" description="DUF6892" evidence="1">
    <location>
        <begin position="3"/>
        <end position="135"/>
    </location>
</feature>
<evidence type="ECO:0000259" key="1">
    <source>
        <dbReference type="Pfam" id="PF21832"/>
    </source>
</evidence>
<accession>A0A1F6FG04</accession>
<sequence length="140" mass="16365">MKAEFKDINFKLCAIQELMYNQELLLPKFDINQFVQNYSGRKIDIDQEGYDIIPEALEYFKQLKIPTDLLKNISEIYQDGGNDIYMNICPFWSGSDDQFNITNTEDVSLFPNLKKMTIFYGEDKSILDKFISLGLDAEYI</sequence>
<gene>
    <name evidence="2" type="ORF">A3G90_01790</name>
</gene>
<evidence type="ECO:0000313" key="3">
    <source>
        <dbReference type="Proteomes" id="UP000177325"/>
    </source>
</evidence>
<dbReference type="AlphaFoldDB" id="A0A1F6FG04"/>
<dbReference type="InterPro" id="IPR054187">
    <property type="entry name" value="DUF6892"/>
</dbReference>
<dbReference type="EMBL" id="MFMM01000001">
    <property type="protein sequence ID" value="OGG84794.1"/>
    <property type="molecule type" value="Genomic_DNA"/>
</dbReference>
<proteinExistence type="predicted"/>
<reference evidence="2 3" key="1">
    <citation type="journal article" date="2016" name="Nat. Commun.">
        <title>Thousands of microbial genomes shed light on interconnected biogeochemical processes in an aquifer system.</title>
        <authorList>
            <person name="Anantharaman K."/>
            <person name="Brown C.T."/>
            <person name="Hug L.A."/>
            <person name="Sharon I."/>
            <person name="Castelle C.J."/>
            <person name="Probst A.J."/>
            <person name="Thomas B.C."/>
            <person name="Singh A."/>
            <person name="Wilkins M.J."/>
            <person name="Karaoz U."/>
            <person name="Brodie E.L."/>
            <person name="Williams K.H."/>
            <person name="Hubbard S.S."/>
            <person name="Banfield J.F."/>
        </authorList>
    </citation>
    <scope>NUCLEOTIDE SEQUENCE [LARGE SCALE GENOMIC DNA]</scope>
</reference>
<dbReference type="Proteomes" id="UP000177325">
    <property type="component" value="Unassembled WGS sequence"/>
</dbReference>
<comment type="caution">
    <text evidence="2">The sequence shown here is derived from an EMBL/GenBank/DDBJ whole genome shotgun (WGS) entry which is preliminary data.</text>
</comment>
<dbReference type="STRING" id="1798525.A3G90_01790"/>
<organism evidence="2 3">
    <name type="scientific">Candidatus Kaiserbacteria bacterium RIFCSPLOWO2_12_FULL_45_26</name>
    <dbReference type="NCBI Taxonomy" id="1798525"/>
    <lineage>
        <taxon>Bacteria</taxon>
        <taxon>Candidatus Kaiseribacteriota</taxon>
    </lineage>
</organism>
<protein>
    <recommendedName>
        <fullName evidence="1">DUF6892 domain-containing protein</fullName>
    </recommendedName>
</protein>
<evidence type="ECO:0000313" key="2">
    <source>
        <dbReference type="EMBL" id="OGG84794.1"/>
    </source>
</evidence>
<dbReference type="Pfam" id="PF21832">
    <property type="entry name" value="DUF6892"/>
    <property type="match status" value="1"/>
</dbReference>